<accession>A0A2P4T5E9</accession>
<feature type="domain" description="DNA polymerase alpha/delta/epsilon subunit B" evidence="7">
    <location>
        <begin position="12"/>
        <end position="144"/>
    </location>
</feature>
<evidence type="ECO:0000256" key="2">
    <source>
        <dbReference type="ARBA" id="ARBA00009560"/>
    </source>
</evidence>
<dbReference type="PANTHER" id="PTHR12708:SF0">
    <property type="entry name" value="DNA POLYMERASE EPSILON SUBUNIT 2"/>
    <property type="match status" value="1"/>
</dbReference>
<dbReference type="GO" id="GO:0042276">
    <property type="term" value="P:error-prone translesion synthesis"/>
    <property type="evidence" value="ECO:0007669"/>
    <property type="project" value="TreeGrafter"/>
</dbReference>
<feature type="non-terminal residue" evidence="8">
    <location>
        <position position="1"/>
    </location>
</feature>
<dbReference type="InterPro" id="IPR007185">
    <property type="entry name" value="DNA_pol_a/d/e_bsu"/>
</dbReference>
<proteinExistence type="inferred from homology"/>
<evidence type="ECO:0000313" key="8">
    <source>
        <dbReference type="EMBL" id="POI31605.1"/>
    </source>
</evidence>
<dbReference type="OrthoDB" id="10254730at2759"/>
<dbReference type="EMBL" id="PPHD01008161">
    <property type="protein sequence ID" value="POI31605.1"/>
    <property type="molecule type" value="Genomic_DNA"/>
</dbReference>
<keyword evidence="5" id="KW-0539">Nucleus</keyword>
<gene>
    <name evidence="8" type="ORF">CIB84_004645</name>
</gene>
<dbReference type="GO" id="GO:0008622">
    <property type="term" value="C:epsilon DNA polymerase complex"/>
    <property type="evidence" value="ECO:0007669"/>
    <property type="project" value="InterPro"/>
</dbReference>
<comment type="similarity">
    <text evidence="2">Belongs to the DNA polymerase epsilon subunit B family.</text>
</comment>
<keyword evidence="9" id="KW-1185">Reference proteome</keyword>
<evidence type="ECO:0000256" key="1">
    <source>
        <dbReference type="ARBA" id="ARBA00004123"/>
    </source>
</evidence>
<dbReference type="PANTHER" id="PTHR12708">
    <property type="entry name" value="DNA POLYMERASE EPSILON SUBUNIT B"/>
    <property type="match status" value="1"/>
</dbReference>
<reference evidence="8 9" key="1">
    <citation type="submission" date="2018-01" db="EMBL/GenBank/DDBJ databases">
        <title>Comparison of the Chinese Bamboo Partridge and Red Junglefowl genome sequences highlights the importance of demography in genome evolution.</title>
        <authorList>
            <person name="Tiley G.P."/>
            <person name="Kimball R.T."/>
            <person name="Braun E.L."/>
            <person name="Burleigh J.G."/>
        </authorList>
    </citation>
    <scope>NUCLEOTIDE SEQUENCE [LARGE SCALE GENOMIC DNA]</scope>
    <source>
        <strain evidence="8">RTK389</strain>
        <tissue evidence="8">Blood</tissue>
    </source>
</reference>
<organism evidence="8 9">
    <name type="scientific">Bambusicola thoracicus</name>
    <name type="common">Chinese bamboo-partridge</name>
    <name type="synonym">Perdix thoracica</name>
    <dbReference type="NCBI Taxonomy" id="9083"/>
    <lineage>
        <taxon>Eukaryota</taxon>
        <taxon>Metazoa</taxon>
        <taxon>Chordata</taxon>
        <taxon>Craniata</taxon>
        <taxon>Vertebrata</taxon>
        <taxon>Euteleostomi</taxon>
        <taxon>Archelosauria</taxon>
        <taxon>Archosauria</taxon>
        <taxon>Dinosauria</taxon>
        <taxon>Saurischia</taxon>
        <taxon>Theropoda</taxon>
        <taxon>Coelurosauria</taxon>
        <taxon>Aves</taxon>
        <taxon>Neognathae</taxon>
        <taxon>Galloanserae</taxon>
        <taxon>Galliformes</taxon>
        <taxon>Phasianidae</taxon>
        <taxon>Perdicinae</taxon>
        <taxon>Bambusicola</taxon>
    </lineage>
</organism>
<dbReference type="GO" id="GO:0003677">
    <property type="term" value="F:DNA binding"/>
    <property type="evidence" value="ECO:0007669"/>
    <property type="project" value="UniProtKB-KW"/>
</dbReference>
<evidence type="ECO:0000256" key="6">
    <source>
        <dbReference type="ARBA" id="ARBA00032930"/>
    </source>
</evidence>
<protein>
    <recommendedName>
        <fullName evidence="6">DNA polymerase II subunit 2</fullName>
    </recommendedName>
</protein>
<name>A0A2P4T5E9_BAMTH</name>
<evidence type="ECO:0000313" key="9">
    <source>
        <dbReference type="Proteomes" id="UP000237246"/>
    </source>
</evidence>
<dbReference type="Pfam" id="PF04042">
    <property type="entry name" value="DNA_pol_E_B"/>
    <property type="match status" value="1"/>
</dbReference>
<evidence type="ECO:0000256" key="5">
    <source>
        <dbReference type="ARBA" id="ARBA00023242"/>
    </source>
</evidence>
<evidence type="ECO:0000256" key="3">
    <source>
        <dbReference type="ARBA" id="ARBA00022705"/>
    </source>
</evidence>
<comment type="caution">
    <text evidence="8">The sequence shown here is derived from an EMBL/GenBank/DDBJ whole genome shotgun (WGS) entry which is preliminary data.</text>
</comment>
<evidence type="ECO:0000259" key="7">
    <source>
        <dbReference type="Pfam" id="PF04042"/>
    </source>
</evidence>
<dbReference type="Proteomes" id="UP000237246">
    <property type="component" value="Unassembled WGS sequence"/>
</dbReference>
<dbReference type="AlphaFoldDB" id="A0A2P4T5E9"/>
<sequence length="177" mass="20356">SLKALADIICEYPSIHKSSRFVFVPGPEDPGPGSVLPRERREDEKRFTVIHLISLMFSFRIQYCTQEIIIFREDLVNKMCRNCVRFPSSSMDIPNHFVKTILSQGHLTPLPLYVSPVYWAYDYALRVYPVPDMLVIADKYDPFSVTNTDCLCINPGSFPRSGFSFKVFYPSNKTVED</sequence>
<evidence type="ECO:0000256" key="4">
    <source>
        <dbReference type="ARBA" id="ARBA00023125"/>
    </source>
</evidence>
<keyword evidence="4" id="KW-0238">DNA-binding</keyword>
<feature type="non-terminal residue" evidence="8">
    <location>
        <position position="177"/>
    </location>
</feature>
<keyword evidence="3" id="KW-0235">DNA replication</keyword>
<comment type="subcellular location">
    <subcellularLocation>
        <location evidence="1">Nucleus</location>
    </subcellularLocation>
</comment>
<dbReference type="InterPro" id="IPR016266">
    <property type="entry name" value="POLE2"/>
</dbReference>
<dbReference type="GO" id="GO:0006261">
    <property type="term" value="P:DNA-templated DNA replication"/>
    <property type="evidence" value="ECO:0007669"/>
    <property type="project" value="InterPro"/>
</dbReference>